<dbReference type="PROSITE" id="PS51257">
    <property type="entry name" value="PROKAR_LIPOPROTEIN"/>
    <property type="match status" value="1"/>
</dbReference>
<protein>
    <submittedName>
        <fullName evidence="2">Uncharacterized protein</fullName>
    </submittedName>
</protein>
<dbReference type="Proteomes" id="UP001228636">
    <property type="component" value="Unassembled WGS sequence"/>
</dbReference>
<evidence type="ECO:0000313" key="3">
    <source>
        <dbReference type="Proteomes" id="UP000232721"/>
    </source>
</evidence>
<dbReference type="EMBL" id="CP019336">
    <property type="protein sequence ID" value="AUC22819.1"/>
    <property type="molecule type" value="Genomic_DNA"/>
</dbReference>
<dbReference type="Pfam" id="PF20205">
    <property type="entry name" value="DUF6567"/>
    <property type="match status" value="1"/>
</dbReference>
<sequence length="118" mass="12679">MKKTFIIMVIAAALTSCKTSSLYSGGYQQQNQTQTILSSSNFNVLGSFTGTVTEKILTGNITNKEGIISRAKAKMLEQAKAAGVELIGSRALVNVSVDLIETKKRVSATMTAEIIEFK</sequence>
<name>A0AAJ1QVK1_9FLAO</name>
<accession>A0AAJ1QVK1</accession>
<dbReference type="RefSeq" id="WP_165730567.1">
    <property type="nucleotide sequence ID" value="NZ_CP019336.1"/>
</dbReference>
<evidence type="ECO:0000313" key="1">
    <source>
        <dbReference type="EMBL" id="AUC22819.1"/>
    </source>
</evidence>
<keyword evidence="3" id="KW-1185">Reference proteome</keyword>
<evidence type="ECO:0000313" key="2">
    <source>
        <dbReference type="EMBL" id="MDN3618910.1"/>
    </source>
</evidence>
<gene>
    <name evidence="1" type="ORF">BTO15_12290</name>
    <name evidence="2" type="ORF">QWY81_05490</name>
</gene>
<dbReference type="EMBL" id="JAUFQH010000004">
    <property type="protein sequence ID" value="MDN3618910.1"/>
    <property type="molecule type" value="Genomic_DNA"/>
</dbReference>
<reference evidence="2" key="3">
    <citation type="submission" date="2023-06" db="EMBL/GenBank/DDBJ databases">
        <authorList>
            <person name="Lucena T."/>
            <person name="Sun Q."/>
        </authorList>
    </citation>
    <scope>NUCLEOTIDE SEQUENCE</scope>
    <source>
        <strain evidence="2">CECT 8670</strain>
    </source>
</reference>
<organism evidence="2 4">
    <name type="scientific">Polaribacter sejongensis</name>
    <dbReference type="NCBI Taxonomy" id="985043"/>
    <lineage>
        <taxon>Bacteria</taxon>
        <taxon>Pseudomonadati</taxon>
        <taxon>Bacteroidota</taxon>
        <taxon>Flavobacteriia</taxon>
        <taxon>Flavobacteriales</taxon>
        <taxon>Flavobacteriaceae</taxon>
    </lineage>
</organism>
<dbReference type="InterPro" id="IPR046697">
    <property type="entry name" value="DUF6567"/>
</dbReference>
<proteinExistence type="predicted"/>
<reference evidence="1 3" key="2">
    <citation type="submission" date="2017-02" db="EMBL/GenBank/DDBJ databases">
        <title>Trade-off between light-utilization and light-protection in marine flavobacteria.</title>
        <authorList>
            <person name="Kumagai Y."/>
            <person name="Yoshizawa S."/>
            <person name="Kogure K."/>
            <person name="Iwasaki W."/>
        </authorList>
    </citation>
    <scope>NUCLEOTIDE SEQUENCE [LARGE SCALE GENOMIC DNA]</scope>
    <source>
        <strain evidence="1 3">KCTC 23670</strain>
    </source>
</reference>
<reference evidence="2 4" key="1">
    <citation type="journal article" date="2014" name="Int. J. Syst. Evol. Microbiol.">
        <title>Complete genome sequence of Corynebacterium casei LMG S-19264T (=DSM 44701T), isolated from a smear-ripened cheese.</title>
        <authorList>
            <consortium name="US DOE Joint Genome Institute (JGI-PGF)"/>
            <person name="Walter F."/>
            <person name="Albersmeier A."/>
            <person name="Kalinowski J."/>
            <person name="Ruckert C."/>
        </authorList>
    </citation>
    <scope>NUCLEOTIDE SEQUENCE [LARGE SCALE GENOMIC DNA]</scope>
    <source>
        <strain evidence="2 4">CECT 8670</strain>
    </source>
</reference>
<evidence type="ECO:0000313" key="4">
    <source>
        <dbReference type="Proteomes" id="UP001228636"/>
    </source>
</evidence>
<dbReference type="AlphaFoldDB" id="A0AAJ1QVK1"/>
<dbReference type="Proteomes" id="UP000232721">
    <property type="component" value="Chromosome"/>
</dbReference>